<dbReference type="GO" id="GO:0004523">
    <property type="term" value="F:RNA-DNA hybrid ribonuclease activity"/>
    <property type="evidence" value="ECO:0007669"/>
    <property type="project" value="InterPro"/>
</dbReference>
<reference evidence="3" key="1">
    <citation type="submission" date="2017-07" db="EMBL/GenBank/DDBJ databases">
        <title>Taro Niue Genome Assembly and Annotation.</title>
        <authorList>
            <person name="Atibalentja N."/>
            <person name="Keating K."/>
            <person name="Fields C.J."/>
        </authorList>
    </citation>
    <scope>NUCLEOTIDE SEQUENCE</scope>
    <source>
        <strain evidence="3">Niue_2</strain>
        <tissue evidence="3">Leaf</tissue>
    </source>
</reference>
<evidence type="ECO:0000259" key="2">
    <source>
        <dbReference type="PROSITE" id="PS50879"/>
    </source>
</evidence>
<dbReference type="InterPro" id="IPR002156">
    <property type="entry name" value="RNaseH_domain"/>
</dbReference>
<protein>
    <recommendedName>
        <fullName evidence="2">RNase H type-1 domain-containing protein</fullName>
    </recommendedName>
</protein>
<dbReference type="CDD" id="cd06222">
    <property type="entry name" value="RNase_H_like"/>
    <property type="match status" value="1"/>
</dbReference>
<sequence length="589" mass="63945">MAGPNSLLGLDGRGEEAKEKRNSWGKGNFGTVLQIHDVTKAMTQTQEALETNQFTSLQDNAQETRQVDSQNMVQVQQQVPQNLVDLQINSPTEGLPRVDPANGDGLQELSMDDAFLKGDQGTKVVLTGLSDVPTIFPVQPVHGSVTNRECVMVAPGSNTSHAVIIDSSLSSSRGPVDLVSVEEGEFLLRVAKENIFMPDLEINREVPINRDHGVTTRSKAKAVGAREGYRCAKRFDSTHKSVGKIIADIKYAVSVAIQGVIYKHECFANSLAILRTFGFKPTVKLKVPKIVRWIPPKHGVCLNIDGACKGNPGPCGGGGCLRNPVGDVLLSFAFFYGHGDSLLVEVRALDDGLRLAALHGFHITSVYSDSLVLVQSFIHDKCPSWKCSWWWRLARSLLQQLHVCVAHSFREANRVADALASYGQVTNKSKKKKGRKKHGSGCTVRGAFLFVPRGHPSCLKVCKTGPVQARVSSTTVALAESGFEGLPGILQGGQQTTAVFTDLKIDFVLPELRPGLVFGDFTSFGFIEDPREGSLFCLNDRKLQLGSSEHYPDIVVLLLLLGLPTTVPLLALLRECDLGIPHVSLILGS</sequence>
<evidence type="ECO:0000256" key="1">
    <source>
        <dbReference type="SAM" id="MobiDB-lite"/>
    </source>
</evidence>
<organism evidence="3 4">
    <name type="scientific">Colocasia esculenta</name>
    <name type="common">Wild taro</name>
    <name type="synonym">Arum esculentum</name>
    <dbReference type="NCBI Taxonomy" id="4460"/>
    <lineage>
        <taxon>Eukaryota</taxon>
        <taxon>Viridiplantae</taxon>
        <taxon>Streptophyta</taxon>
        <taxon>Embryophyta</taxon>
        <taxon>Tracheophyta</taxon>
        <taxon>Spermatophyta</taxon>
        <taxon>Magnoliopsida</taxon>
        <taxon>Liliopsida</taxon>
        <taxon>Araceae</taxon>
        <taxon>Aroideae</taxon>
        <taxon>Colocasieae</taxon>
        <taxon>Colocasia</taxon>
    </lineage>
</organism>
<dbReference type="PANTHER" id="PTHR47723">
    <property type="entry name" value="OS05G0353850 PROTEIN"/>
    <property type="match status" value="1"/>
</dbReference>
<keyword evidence="4" id="KW-1185">Reference proteome</keyword>
<feature type="region of interest" description="Disordered" evidence="1">
    <location>
        <begin position="1"/>
        <end position="26"/>
    </location>
</feature>
<gene>
    <name evidence="3" type="ORF">Taro_012347</name>
</gene>
<dbReference type="Pfam" id="PF13456">
    <property type="entry name" value="RVT_3"/>
    <property type="match status" value="1"/>
</dbReference>
<dbReference type="InterPro" id="IPR036397">
    <property type="entry name" value="RNaseH_sf"/>
</dbReference>
<dbReference type="GO" id="GO:0003676">
    <property type="term" value="F:nucleic acid binding"/>
    <property type="evidence" value="ECO:0007669"/>
    <property type="project" value="InterPro"/>
</dbReference>
<dbReference type="SUPFAM" id="SSF53098">
    <property type="entry name" value="Ribonuclease H-like"/>
    <property type="match status" value="1"/>
</dbReference>
<proteinExistence type="predicted"/>
<name>A0A843UCP5_COLES</name>
<dbReference type="Proteomes" id="UP000652761">
    <property type="component" value="Unassembled WGS sequence"/>
</dbReference>
<comment type="caution">
    <text evidence="3">The sequence shown here is derived from an EMBL/GenBank/DDBJ whole genome shotgun (WGS) entry which is preliminary data.</text>
</comment>
<dbReference type="InterPro" id="IPR053151">
    <property type="entry name" value="RNase_H-like"/>
</dbReference>
<feature type="domain" description="RNase H type-1" evidence="2">
    <location>
        <begin position="296"/>
        <end position="425"/>
    </location>
</feature>
<evidence type="ECO:0000313" key="3">
    <source>
        <dbReference type="EMBL" id="MQL79906.1"/>
    </source>
</evidence>
<accession>A0A843UCP5</accession>
<feature type="compositionally biased region" description="Basic and acidic residues" evidence="1">
    <location>
        <begin position="12"/>
        <end position="22"/>
    </location>
</feature>
<dbReference type="EMBL" id="NMUH01000482">
    <property type="protein sequence ID" value="MQL79906.1"/>
    <property type="molecule type" value="Genomic_DNA"/>
</dbReference>
<dbReference type="AlphaFoldDB" id="A0A843UCP5"/>
<dbReference type="InterPro" id="IPR012337">
    <property type="entry name" value="RNaseH-like_sf"/>
</dbReference>
<dbReference type="Gene3D" id="3.30.420.10">
    <property type="entry name" value="Ribonuclease H-like superfamily/Ribonuclease H"/>
    <property type="match status" value="1"/>
</dbReference>
<dbReference type="PANTHER" id="PTHR47723:SF19">
    <property type="entry name" value="POLYNUCLEOTIDYL TRANSFERASE, RIBONUCLEASE H-LIKE SUPERFAMILY PROTEIN"/>
    <property type="match status" value="1"/>
</dbReference>
<evidence type="ECO:0000313" key="4">
    <source>
        <dbReference type="Proteomes" id="UP000652761"/>
    </source>
</evidence>
<dbReference type="PROSITE" id="PS50879">
    <property type="entry name" value="RNASE_H_1"/>
    <property type="match status" value="1"/>
</dbReference>
<dbReference type="InterPro" id="IPR044730">
    <property type="entry name" value="RNase_H-like_dom_plant"/>
</dbReference>